<feature type="domain" description="Beta-lactamase-related" evidence="1">
    <location>
        <begin position="14"/>
        <end position="327"/>
    </location>
</feature>
<gene>
    <name evidence="3" type="ORF">GCM10010123_00430</name>
</gene>
<dbReference type="AlphaFoldDB" id="A0A8J3AY98"/>
<name>A0A8J3AY98_9ACTN</name>
<comment type="caution">
    <text evidence="3">The sequence shown here is derived from an EMBL/GenBank/DDBJ whole genome shotgun (WGS) entry which is preliminary data.</text>
</comment>
<evidence type="ECO:0000313" key="3">
    <source>
        <dbReference type="EMBL" id="GGJ74339.1"/>
    </source>
</evidence>
<dbReference type="EMBL" id="BMQB01000001">
    <property type="protein sequence ID" value="GGJ74339.1"/>
    <property type="molecule type" value="Genomic_DNA"/>
</dbReference>
<dbReference type="InterPro" id="IPR012338">
    <property type="entry name" value="Beta-lactam/transpept-like"/>
</dbReference>
<keyword evidence="3" id="KW-0378">Hydrolase</keyword>
<dbReference type="Gene3D" id="3.40.710.10">
    <property type="entry name" value="DD-peptidase/beta-lactamase superfamily"/>
    <property type="match status" value="1"/>
</dbReference>
<evidence type="ECO:0000259" key="2">
    <source>
        <dbReference type="Pfam" id="PF24491"/>
    </source>
</evidence>
<proteinExistence type="predicted"/>
<dbReference type="InterPro" id="IPR050491">
    <property type="entry name" value="AmpC-like"/>
</dbReference>
<dbReference type="Proteomes" id="UP000649739">
    <property type="component" value="Unassembled WGS sequence"/>
</dbReference>
<dbReference type="PANTHER" id="PTHR46825:SF7">
    <property type="entry name" value="D-ALANYL-D-ALANINE CARBOXYPEPTIDASE"/>
    <property type="match status" value="1"/>
</dbReference>
<dbReference type="SUPFAM" id="SSF56601">
    <property type="entry name" value="beta-lactamase/transpeptidase-like"/>
    <property type="match status" value="1"/>
</dbReference>
<dbReference type="InterPro" id="IPR056008">
    <property type="entry name" value="DUF7586"/>
</dbReference>
<dbReference type="PANTHER" id="PTHR46825">
    <property type="entry name" value="D-ALANYL-D-ALANINE-CARBOXYPEPTIDASE/ENDOPEPTIDASE AMPH"/>
    <property type="match status" value="1"/>
</dbReference>
<accession>A0A8J3AY98</accession>
<dbReference type="Pfam" id="PF00144">
    <property type="entry name" value="Beta-lactamase"/>
    <property type="match status" value="1"/>
</dbReference>
<keyword evidence="4" id="KW-1185">Reference proteome</keyword>
<organism evidence="3 4">
    <name type="scientific">Pilimelia anulata</name>
    <dbReference type="NCBI Taxonomy" id="53371"/>
    <lineage>
        <taxon>Bacteria</taxon>
        <taxon>Bacillati</taxon>
        <taxon>Actinomycetota</taxon>
        <taxon>Actinomycetes</taxon>
        <taxon>Micromonosporales</taxon>
        <taxon>Micromonosporaceae</taxon>
        <taxon>Pilimelia</taxon>
    </lineage>
</organism>
<dbReference type="InterPro" id="IPR001466">
    <property type="entry name" value="Beta-lactam-related"/>
</dbReference>
<dbReference type="GO" id="GO:0016787">
    <property type="term" value="F:hydrolase activity"/>
    <property type="evidence" value="ECO:0007669"/>
    <property type="project" value="UniProtKB-KW"/>
</dbReference>
<sequence>MTAAVPEAARRELRRLAARVQRTARVPALAVAVHRADRPLWTAEIGGTDAPLDEGTQFRIGSVTKAFTAVLVLQCRDEGLLDLDDPISAHLPVPAHGSVTARQLLAHTSGLQREPAGDIWYGAAGGPGVPELLERLAAAERVLPPQRRYHYSNLGLAVLGQVVGRLRGATWADVLVERLLTPLGLGSTTVLPRPGAATGYLVDAYSDHARPEPAADFRAVGPACQLWSTAGDLARWAAFLADPATVDPEGKVLAATTLAEMRTPRAVVDEGDWRLAMGLGLMVAPRPGRVADIGHYGAMPGFMAGSFGRYGGDTPPGLGAAVLASSGTALPALDLVHDLLTASVELDPADAAPWRPGQPVPPAYRSALGRWWGEGHGFDFHWRAGHLEARAATAAADTPPAVFGPVDGAADTLRVVAGRELGELLTLARAGDGTVTGLTWAGYRFSRSQQTFDGQPPSHA</sequence>
<feature type="domain" description="DUF7586" evidence="2">
    <location>
        <begin position="360"/>
        <end position="447"/>
    </location>
</feature>
<dbReference type="Pfam" id="PF24491">
    <property type="entry name" value="DUF7586"/>
    <property type="match status" value="1"/>
</dbReference>
<dbReference type="RefSeq" id="WP_189167944.1">
    <property type="nucleotide sequence ID" value="NZ_BMQB01000001.1"/>
</dbReference>
<reference evidence="3" key="1">
    <citation type="journal article" date="2014" name="Int. J. Syst. Evol. Microbiol.">
        <title>Complete genome sequence of Corynebacterium casei LMG S-19264T (=DSM 44701T), isolated from a smear-ripened cheese.</title>
        <authorList>
            <consortium name="US DOE Joint Genome Institute (JGI-PGF)"/>
            <person name="Walter F."/>
            <person name="Albersmeier A."/>
            <person name="Kalinowski J."/>
            <person name="Ruckert C."/>
        </authorList>
    </citation>
    <scope>NUCLEOTIDE SEQUENCE</scope>
    <source>
        <strain evidence="3">JCM 3090</strain>
    </source>
</reference>
<reference evidence="3" key="2">
    <citation type="submission" date="2020-09" db="EMBL/GenBank/DDBJ databases">
        <authorList>
            <person name="Sun Q."/>
            <person name="Ohkuma M."/>
        </authorList>
    </citation>
    <scope>NUCLEOTIDE SEQUENCE</scope>
    <source>
        <strain evidence="3">JCM 3090</strain>
    </source>
</reference>
<evidence type="ECO:0000259" key="1">
    <source>
        <dbReference type="Pfam" id="PF00144"/>
    </source>
</evidence>
<evidence type="ECO:0000313" key="4">
    <source>
        <dbReference type="Proteomes" id="UP000649739"/>
    </source>
</evidence>
<protein>
    <submittedName>
        <fullName evidence="3">Serine hydrolase</fullName>
    </submittedName>
</protein>